<dbReference type="InParanoid" id="A0A067MGW3"/>
<dbReference type="AlphaFoldDB" id="A0A067MGW3"/>
<accession>A0A067MGW3</accession>
<protein>
    <submittedName>
        <fullName evidence="1">Uncharacterized protein</fullName>
    </submittedName>
</protein>
<name>A0A067MGW3_BOTB1</name>
<keyword evidence="2" id="KW-1185">Reference proteome</keyword>
<reference evidence="2" key="1">
    <citation type="journal article" date="2014" name="Proc. Natl. Acad. Sci. U.S.A.">
        <title>Extensive sampling of basidiomycete genomes demonstrates inadequacy of the white-rot/brown-rot paradigm for wood decay fungi.</title>
        <authorList>
            <person name="Riley R."/>
            <person name="Salamov A.A."/>
            <person name="Brown D.W."/>
            <person name="Nagy L.G."/>
            <person name="Floudas D."/>
            <person name="Held B.W."/>
            <person name="Levasseur A."/>
            <person name="Lombard V."/>
            <person name="Morin E."/>
            <person name="Otillar R."/>
            <person name="Lindquist E.A."/>
            <person name="Sun H."/>
            <person name="LaButti K.M."/>
            <person name="Schmutz J."/>
            <person name="Jabbour D."/>
            <person name="Luo H."/>
            <person name="Baker S.E."/>
            <person name="Pisabarro A.G."/>
            <person name="Walton J.D."/>
            <person name="Blanchette R.A."/>
            <person name="Henrissat B."/>
            <person name="Martin F."/>
            <person name="Cullen D."/>
            <person name="Hibbett D.S."/>
            <person name="Grigoriev I.V."/>
        </authorList>
    </citation>
    <scope>NUCLEOTIDE SEQUENCE [LARGE SCALE GENOMIC DNA]</scope>
    <source>
        <strain evidence="2">FD-172 SS1</strain>
    </source>
</reference>
<evidence type="ECO:0000313" key="2">
    <source>
        <dbReference type="Proteomes" id="UP000027195"/>
    </source>
</evidence>
<dbReference type="EMBL" id="KL198064">
    <property type="protein sequence ID" value="KDQ10801.1"/>
    <property type="molecule type" value="Genomic_DNA"/>
</dbReference>
<gene>
    <name evidence="1" type="ORF">BOTBODRAFT_35913</name>
</gene>
<organism evidence="1 2">
    <name type="scientific">Botryobasidium botryosum (strain FD-172 SS1)</name>
    <dbReference type="NCBI Taxonomy" id="930990"/>
    <lineage>
        <taxon>Eukaryota</taxon>
        <taxon>Fungi</taxon>
        <taxon>Dikarya</taxon>
        <taxon>Basidiomycota</taxon>
        <taxon>Agaricomycotina</taxon>
        <taxon>Agaricomycetes</taxon>
        <taxon>Cantharellales</taxon>
        <taxon>Botryobasidiaceae</taxon>
        <taxon>Botryobasidium</taxon>
    </lineage>
</organism>
<evidence type="ECO:0000313" key="1">
    <source>
        <dbReference type="EMBL" id="KDQ10801.1"/>
    </source>
</evidence>
<dbReference type="HOGENOM" id="CLU_2637759_0_0_1"/>
<sequence>MVGLVSTPEQLVEAKRFIDSTKARALSMRKSYSFRTTYPYRKGPAHEIEDVEKVDYDATFAGVAGSVHIASSSWGKI</sequence>
<dbReference type="Proteomes" id="UP000027195">
    <property type="component" value="Unassembled WGS sequence"/>
</dbReference>
<proteinExistence type="predicted"/>